<dbReference type="InterPro" id="IPR002491">
    <property type="entry name" value="ABC_transptr_periplasmic_BD"/>
</dbReference>
<dbReference type="PROSITE" id="PS50983">
    <property type="entry name" value="FE_B12_PBP"/>
    <property type="match status" value="1"/>
</dbReference>
<dbReference type="InterPro" id="IPR050902">
    <property type="entry name" value="ABC_Transporter_SBP"/>
</dbReference>
<dbReference type="PANTHER" id="PTHR30535:SF4">
    <property type="entry name" value="HEMIN-BINDING PERIPLASMIC PROTEIN HMUT"/>
    <property type="match status" value="1"/>
</dbReference>
<feature type="domain" description="Fe/B12 periplasmic-binding" evidence="1">
    <location>
        <begin position="27"/>
        <end position="279"/>
    </location>
</feature>
<dbReference type="RefSeq" id="WP_110451239.1">
    <property type="nucleotide sequence ID" value="NZ_CP029479.1"/>
</dbReference>
<evidence type="ECO:0000313" key="2">
    <source>
        <dbReference type="EMBL" id="AWM78673.1"/>
    </source>
</evidence>
<sequence>MGVSRRQAAAGLAAAAGLGASPAAPRRIVSLNPCLDALLVHLADRRQIAGISRLSRNPEASTIALVAANLPVTSETAEEVLLLRPDLVLASTHTALATRRALQRMGVEVAAFGAPATVAESLSQVRQVALRVGRPARGEALAGRIEAGLAAATAPGRRRREMLVLLSGGLAAGPGSLPDDLLRRLGVVNAAARLGLTGWTPAPVEALLTAPPEILVRAGGGGPAGRPDRITRHPALDRLGERVLTAEIPERLLFCGGPSLIEAAGRLAAIRDRALERRA</sequence>
<gene>
    <name evidence="2" type="ORF">HYN04_01510</name>
</gene>
<dbReference type="KEGG" id="phb:HYN04_01510"/>
<evidence type="ECO:0000259" key="1">
    <source>
        <dbReference type="PROSITE" id="PS50983"/>
    </source>
</evidence>
<keyword evidence="3" id="KW-1185">Reference proteome</keyword>
<dbReference type="SUPFAM" id="SSF53807">
    <property type="entry name" value="Helical backbone' metal receptor"/>
    <property type="match status" value="1"/>
</dbReference>
<accession>A0A2Z3HQN8</accession>
<proteinExistence type="predicted"/>
<dbReference type="Pfam" id="PF01497">
    <property type="entry name" value="Peripla_BP_2"/>
    <property type="match status" value="1"/>
</dbReference>
<protein>
    <submittedName>
        <fullName evidence="2">ABC transporter substrate-binding protein</fullName>
    </submittedName>
</protein>
<reference evidence="3" key="1">
    <citation type="submission" date="2018-05" db="EMBL/GenBank/DDBJ databases">
        <title>Genome sequencing of Phenylobacterium sp. HYN0004.</title>
        <authorList>
            <person name="Yi H."/>
            <person name="Baek C."/>
        </authorList>
    </citation>
    <scope>NUCLEOTIDE SEQUENCE [LARGE SCALE GENOMIC DNA]</scope>
    <source>
        <strain evidence="3">HYN0004</strain>
    </source>
</reference>
<dbReference type="Gene3D" id="3.40.50.1980">
    <property type="entry name" value="Nitrogenase molybdenum iron protein domain"/>
    <property type="match status" value="2"/>
</dbReference>
<organism evidence="2 3">
    <name type="scientific">Phenylobacterium parvum</name>
    <dbReference type="NCBI Taxonomy" id="2201350"/>
    <lineage>
        <taxon>Bacteria</taxon>
        <taxon>Pseudomonadati</taxon>
        <taxon>Pseudomonadota</taxon>
        <taxon>Alphaproteobacteria</taxon>
        <taxon>Caulobacterales</taxon>
        <taxon>Caulobacteraceae</taxon>
        <taxon>Phenylobacterium</taxon>
    </lineage>
</organism>
<dbReference type="AlphaFoldDB" id="A0A2Z3HQN8"/>
<dbReference type="EMBL" id="CP029479">
    <property type="protein sequence ID" value="AWM78673.1"/>
    <property type="molecule type" value="Genomic_DNA"/>
</dbReference>
<dbReference type="OrthoDB" id="1632039at2"/>
<name>A0A2Z3HQN8_9CAUL</name>
<evidence type="ECO:0000313" key="3">
    <source>
        <dbReference type="Proteomes" id="UP000247763"/>
    </source>
</evidence>
<dbReference type="PANTHER" id="PTHR30535">
    <property type="entry name" value="VITAMIN B12-BINDING PROTEIN"/>
    <property type="match status" value="1"/>
</dbReference>
<dbReference type="Proteomes" id="UP000247763">
    <property type="component" value="Chromosome"/>
</dbReference>